<dbReference type="RefSeq" id="WP_126639670.1">
    <property type="nucleotide sequence ID" value="NZ_BIFH01000025.1"/>
</dbReference>
<dbReference type="InterPro" id="IPR011044">
    <property type="entry name" value="Quino_amine_DH_bsu"/>
</dbReference>
<dbReference type="EMBL" id="BIFH01000025">
    <property type="protein sequence ID" value="GCD97701.1"/>
    <property type="molecule type" value="Genomic_DNA"/>
</dbReference>
<dbReference type="SUPFAM" id="SSF50969">
    <property type="entry name" value="YVTN repeat-like/Quinoprotein amine dehydrogenase"/>
    <property type="match status" value="1"/>
</dbReference>
<dbReference type="PROSITE" id="PS51257">
    <property type="entry name" value="PROKAR_LIPOPROTEIN"/>
    <property type="match status" value="1"/>
</dbReference>
<dbReference type="Proteomes" id="UP000286931">
    <property type="component" value="Unassembled WGS sequence"/>
</dbReference>
<feature type="chain" id="PRO_5039297224" evidence="2">
    <location>
        <begin position="24"/>
        <end position="423"/>
    </location>
</feature>
<organism evidence="3 4">
    <name type="scientific">Embleya hyalina</name>
    <dbReference type="NCBI Taxonomy" id="516124"/>
    <lineage>
        <taxon>Bacteria</taxon>
        <taxon>Bacillati</taxon>
        <taxon>Actinomycetota</taxon>
        <taxon>Actinomycetes</taxon>
        <taxon>Kitasatosporales</taxon>
        <taxon>Streptomycetaceae</taxon>
        <taxon>Embleya</taxon>
    </lineage>
</organism>
<keyword evidence="4" id="KW-1185">Reference proteome</keyword>
<comment type="caution">
    <text evidence="3">The sequence shown here is derived from an EMBL/GenBank/DDBJ whole genome shotgun (WGS) entry which is preliminary data.</text>
</comment>
<feature type="region of interest" description="Disordered" evidence="1">
    <location>
        <begin position="25"/>
        <end position="44"/>
    </location>
</feature>
<evidence type="ECO:0000256" key="1">
    <source>
        <dbReference type="SAM" id="MobiDB-lite"/>
    </source>
</evidence>
<accession>A0A401YSX2</accession>
<dbReference type="OrthoDB" id="60524at2"/>
<gene>
    <name evidence="3" type="ORF">EHYA_05397</name>
</gene>
<evidence type="ECO:0000313" key="3">
    <source>
        <dbReference type="EMBL" id="GCD97701.1"/>
    </source>
</evidence>
<keyword evidence="3" id="KW-0449">Lipoprotein</keyword>
<reference evidence="3 4" key="1">
    <citation type="submission" date="2018-12" db="EMBL/GenBank/DDBJ databases">
        <title>Draft genome sequence of Embleya hyalina NBRC 13850T.</title>
        <authorList>
            <person name="Komaki H."/>
            <person name="Hosoyama A."/>
            <person name="Kimura A."/>
            <person name="Ichikawa N."/>
            <person name="Tamura T."/>
        </authorList>
    </citation>
    <scope>NUCLEOTIDE SEQUENCE [LARGE SCALE GENOMIC DNA]</scope>
    <source>
        <strain evidence="3 4">NBRC 13850</strain>
    </source>
</reference>
<name>A0A401YSX2_9ACTN</name>
<keyword evidence="2" id="KW-0732">Signal</keyword>
<sequence length="423" mass="43953">MTTTRNRIAVCAALSVLTAGALATGCGSASDQPSPKQRKTPSEAVPHGYVEGAQETAEQQPRLVVADGDTGAVQVLDLTTGDITPTARVEGVREIVGDGRFAYLHTTDRTHVVDTGAWMVDHGDHVHYYRARIRDVGEVPGAQPKQVNSDTARTAVAFGDGSVGLLDRAALDGGTIRRVATVTDGTLPGPAVPYREHLLTPALAPDGGTVVAVRGKDGVRDGAIAEPCPELRGVAVTRKGVVFGCADGALLVTEKGGTFAGEKIAYGRPVAAENRAHDFHHRPGSTTLAARAGAEGAWLLDVARRTWTLVPTGPVVAVNTAADGAPLLALTDDGVLKAYDARTGAETARTALLSAPVRSSGPAAAGAGTENARPPVIEIDSGRAYVNDAATRKIHEIDYGDDLRVARTFSLPLTPTHMVETGR</sequence>
<protein>
    <submittedName>
        <fullName evidence="3">Lipoprotein</fullName>
    </submittedName>
</protein>
<evidence type="ECO:0000256" key="2">
    <source>
        <dbReference type="SAM" id="SignalP"/>
    </source>
</evidence>
<dbReference type="AlphaFoldDB" id="A0A401YSX2"/>
<evidence type="ECO:0000313" key="4">
    <source>
        <dbReference type="Proteomes" id="UP000286931"/>
    </source>
</evidence>
<proteinExistence type="predicted"/>
<feature type="signal peptide" evidence="2">
    <location>
        <begin position="1"/>
        <end position="23"/>
    </location>
</feature>